<dbReference type="PANTHER" id="PTHR18964">
    <property type="entry name" value="ROK (REPRESSOR, ORF, KINASE) FAMILY"/>
    <property type="match status" value="1"/>
</dbReference>
<dbReference type="SUPFAM" id="SSF46785">
    <property type="entry name" value="Winged helix' DNA-binding domain"/>
    <property type="match status" value="1"/>
</dbReference>
<organism evidence="2 3">
    <name type="scientific">Mycobacterium kyorinense</name>
    <dbReference type="NCBI Taxonomy" id="487514"/>
    <lineage>
        <taxon>Bacteria</taxon>
        <taxon>Bacillati</taxon>
        <taxon>Actinomycetota</taxon>
        <taxon>Actinomycetes</taxon>
        <taxon>Mycobacteriales</taxon>
        <taxon>Mycobacteriaceae</taxon>
        <taxon>Mycobacterium</taxon>
    </lineage>
</organism>
<sequence length="429" mass="44797">MRTTTLTTSPHSRRPSLRTRHVVTPSLHLSDTAAASVFRAVRLRGPIGRDVIAQTTSLSIATVNRQVIALLNAGLLRERADLAVAGAIGRPRVPVEVNHEPFMTLGVHIGARTTSIVATDLFGRTLDAVETPTPRSGQGPALAALADGASRYLRRWHRRRPLWVGVAIGGAVDGASGHVDHPRLGWREAPVGPVFADTLGLPVSVASHVDTMAGAELLLGMRRPAASSSTSLYVYARETVGYALVIGGRVHSPASGPGTIANLPAASELLGGSGQLESTVSDEAVLAAARRLRILPAARVGGAAGTVTELLRAARNGNQQAKDLLTERARVLGEAVALLRDLLNPDDLVVGGQAFTEYPEGMVQVEAAFAARSVLPPRDIRVTTFGNRVQEAGAGIVSLGGLYADPLGAMRRAGLPGSTLIATDHESSA</sequence>
<dbReference type="SUPFAM" id="SSF53067">
    <property type="entry name" value="Actin-like ATPase domain"/>
    <property type="match status" value="1"/>
</dbReference>
<evidence type="ECO:0008006" key="4">
    <source>
        <dbReference type="Google" id="ProtNLM"/>
    </source>
</evidence>
<evidence type="ECO:0000313" key="2">
    <source>
        <dbReference type="EMBL" id="OBI44577.1"/>
    </source>
</evidence>
<dbReference type="EMBL" id="LZKJ01000134">
    <property type="protein sequence ID" value="OBI44577.1"/>
    <property type="molecule type" value="Genomic_DNA"/>
</dbReference>
<dbReference type="PANTHER" id="PTHR18964:SF149">
    <property type="entry name" value="BIFUNCTIONAL UDP-N-ACETYLGLUCOSAMINE 2-EPIMERASE_N-ACETYLMANNOSAMINE KINASE"/>
    <property type="match status" value="1"/>
</dbReference>
<dbReference type="InterPro" id="IPR036388">
    <property type="entry name" value="WH-like_DNA-bd_sf"/>
</dbReference>
<dbReference type="AlphaFoldDB" id="A0A1A2Z530"/>
<proteinExistence type="inferred from homology"/>
<protein>
    <recommendedName>
        <fullName evidence="4">Transcriptional regulator</fullName>
    </recommendedName>
</protein>
<accession>A0A1A2Z530</accession>
<dbReference type="InterPro" id="IPR036390">
    <property type="entry name" value="WH_DNA-bd_sf"/>
</dbReference>
<dbReference type="Pfam" id="PF00480">
    <property type="entry name" value="ROK"/>
    <property type="match status" value="1"/>
</dbReference>
<evidence type="ECO:0000313" key="3">
    <source>
        <dbReference type="Proteomes" id="UP000093592"/>
    </source>
</evidence>
<dbReference type="Proteomes" id="UP000093592">
    <property type="component" value="Unassembled WGS sequence"/>
</dbReference>
<comment type="similarity">
    <text evidence="1">Belongs to the ROK (NagC/XylR) family.</text>
</comment>
<evidence type="ECO:0000256" key="1">
    <source>
        <dbReference type="ARBA" id="ARBA00006479"/>
    </source>
</evidence>
<dbReference type="InterPro" id="IPR000600">
    <property type="entry name" value="ROK"/>
</dbReference>
<dbReference type="OrthoDB" id="3605644at2"/>
<dbReference type="RefSeq" id="WP_065015212.1">
    <property type="nucleotide sequence ID" value="NZ_LZKJ01000134.1"/>
</dbReference>
<dbReference type="Gene3D" id="3.30.420.40">
    <property type="match status" value="2"/>
</dbReference>
<reference evidence="3" key="1">
    <citation type="submission" date="2016-06" db="EMBL/GenBank/DDBJ databases">
        <authorList>
            <person name="Sutton G."/>
            <person name="Brinkac L."/>
            <person name="Sanka R."/>
            <person name="Adams M."/>
            <person name="Lau E."/>
            <person name="Sam S."/>
            <person name="Sreng N."/>
            <person name="Him V."/>
            <person name="Kerleguer A."/>
            <person name="Cheng S."/>
        </authorList>
    </citation>
    <scope>NUCLEOTIDE SEQUENCE [LARGE SCALE GENOMIC DNA]</scope>
    <source>
        <strain evidence="3">E861</strain>
    </source>
</reference>
<name>A0A1A2Z530_9MYCO</name>
<dbReference type="Gene3D" id="1.10.10.10">
    <property type="entry name" value="Winged helix-like DNA-binding domain superfamily/Winged helix DNA-binding domain"/>
    <property type="match status" value="1"/>
</dbReference>
<gene>
    <name evidence="2" type="ORF">A5707_03105</name>
</gene>
<comment type="caution">
    <text evidence="2">The sequence shown here is derived from an EMBL/GenBank/DDBJ whole genome shotgun (WGS) entry which is preliminary data.</text>
</comment>
<dbReference type="InterPro" id="IPR043129">
    <property type="entry name" value="ATPase_NBD"/>
</dbReference>